<keyword evidence="6" id="KW-1185">Reference proteome</keyword>
<sequence>MPAPSPGLYAEGDFVIPTGQLKIVGVGARGISAIGRLMGNNLVPGGDFWAIDSDMKVLGSCEAQHTIQITGEDEASIPLLELRRLAGDSLAGATRAQGAMPAAATAGVVFLLAGAGAVPGGSTLLLQLAAFLRRSGYFVVAALTRPFDFEGRRRLEEADALIEALSDVAQLTVVVAQGVLQRASAELTIKDASAIADNTLEFSVRSVLWALGAPELLRASQGSMAWHGRDLRQYKRLLSPPLERLLTCPGTAALGRGLASIPVSSLEEAGLPSTLSTLAEDAVTAAADSPFLDAAMGNAGGVMVVLGLPPWVLGHRLDGAGQALDDPEKYAVRAAVQVAATTVLELAGANCNDVVVCAHVRGRDWPHEDPGSLCLEATMLVLEDPVAQEAAAAAAAAESSGYPYITPRRAGAGAGGGARGAAAAQLLHGQAAGPGGAQQQQQQQQQQQPAGAAPAPKATWSAMSAIAGGRLGGSGGSSSGGAQQARPSQQQQQQQQQRLRSTAAPAVNVPQLIPRMADRLVS</sequence>
<dbReference type="GO" id="GO:0048285">
    <property type="term" value="P:organelle fission"/>
    <property type="evidence" value="ECO:0007669"/>
    <property type="project" value="TreeGrafter"/>
</dbReference>
<reference evidence="5 6" key="1">
    <citation type="journal article" date="2013" name="BMC Genomics">
        <title>Reconstruction of the lipid metabolism for the microalga Monoraphidium neglectum from its genome sequence reveals characteristics suitable for biofuel production.</title>
        <authorList>
            <person name="Bogen C."/>
            <person name="Al-Dilaimi A."/>
            <person name="Albersmeier A."/>
            <person name="Wichmann J."/>
            <person name="Grundmann M."/>
            <person name="Rupp O."/>
            <person name="Lauersen K.J."/>
            <person name="Blifernez-Klassen O."/>
            <person name="Kalinowski J."/>
            <person name="Goesmann A."/>
            <person name="Mussgnug J.H."/>
            <person name="Kruse O."/>
        </authorList>
    </citation>
    <scope>NUCLEOTIDE SEQUENCE [LARGE SCALE GENOMIC DNA]</scope>
    <source>
        <strain evidence="5 6">SAG 48.87</strain>
    </source>
</reference>
<keyword evidence="1" id="KW-0547">Nucleotide-binding</keyword>
<dbReference type="GeneID" id="25741360"/>
<dbReference type="RefSeq" id="XP_013898499.1">
    <property type="nucleotide sequence ID" value="XM_014043045.1"/>
</dbReference>
<evidence type="ECO:0000256" key="1">
    <source>
        <dbReference type="ARBA" id="ARBA00022741"/>
    </source>
</evidence>
<dbReference type="SMART" id="SM00864">
    <property type="entry name" value="Tubulin"/>
    <property type="match status" value="1"/>
</dbReference>
<feature type="compositionally biased region" description="Gly residues" evidence="3">
    <location>
        <begin position="469"/>
        <end position="479"/>
    </location>
</feature>
<feature type="domain" description="Tubulin/FtsZ GTPase" evidence="4">
    <location>
        <begin position="20"/>
        <end position="215"/>
    </location>
</feature>
<accession>A0A0D2M805</accession>
<dbReference type="InterPro" id="IPR036525">
    <property type="entry name" value="Tubulin/FtsZ_GTPase_sf"/>
</dbReference>
<evidence type="ECO:0000313" key="6">
    <source>
        <dbReference type="Proteomes" id="UP000054498"/>
    </source>
</evidence>
<feature type="region of interest" description="Disordered" evidence="3">
    <location>
        <begin position="430"/>
        <end position="522"/>
    </location>
</feature>
<dbReference type="Proteomes" id="UP000054498">
    <property type="component" value="Unassembled WGS sequence"/>
</dbReference>
<name>A0A0D2M805_9CHLO</name>
<dbReference type="Gene3D" id="3.40.50.1440">
    <property type="entry name" value="Tubulin/FtsZ, GTPase domain"/>
    <property type="match status" value="1"/>
</dbReference>
<dbReference type="PANTHER" id="PTHR30314">
    <property type="entry name" value="CELL DIVISION PROTEIN FTSZ-RELATED"/>
    <property type="match status" value="1"/>
</dbReference>
<evidence type="ECO:0000259" key="4">
    <source>
        <dbReference type="SMART" id="SM00864"/>
    </source>
</evidence>
<dbReference type="GO" id="GO:0051301">
    <property type="term" value="P:cell division"/>
    <property type="evidence" value="ECO:0007669"/>
    <property type="project" value="TreeGrafter"/>
</dbReference>
<dbReference type="EMBL" id="KK101835">
    <property type="protein sequence ID" value="KIY99479.1"/>
    <property type="molecule type" value="Genomic_DNA"/>
</dbReference>
<proteinExistence type="predicted"/>
<keyword evidence="2" id="KW-0342">GTP-binding</keyword>
<dbReference type="GO" id="GO:0005525">
    <property type="term" value="F:GTP binding"/>
    <property type="evidence" value="ECO:0007669"/>
    <property type="project" value="UniProtKB-KW"/>
</dbReference>
<protein>
    <recommendedName>
        <fullName evidence="4">Tubulin/FtsZ GTPase domain-containing protein</fullName>
    </recommendedName>
</protein>
<gene>
    <name evidence="5" type="ORF">MNEG_8484</name>
</gene>
<evidence type="ECO:0000256" key="2">
    <source>
        <dbReference type="ARBA" id="ARBA00023134"/>
    </source>
</evidence>
<dbReference type="GO" id="GO:0032153">
    <property type="term" value="C:cell division site"/>
    <property type="evidence" value="ECO:0007669"/>
    <property type="project" value="TreeGrafter"/>
</dbReference>
<dbReference type="OrthoDB" id="512086at2759"/>
<evidence type="ECO:0000256" key="3">
    <source>
        <dbReference type="SAM" id="MobiDB-lite"/>
    </source>
</evidence>
<dbReference type="AlphaFoldDB" id="A0A0D2M805"/>
<dbReference type="PRINTS" id="PR00423">
    <property type="entry name" value="CELLDVISFTSZ"/>
</dbReference>
<feature type="compositionally biased region" description="Low complexity" evidence="3">
    <location>
        <begin position="430"/>
        <end position="456"/>
    </location>
</feature>
<dbReference type="GO" id="GO:0003924">
    <property type="term" value="F:GTPase activity"/>
    <property type="evidence" value="ECO:0007669"/>
    <property type="project" value="InterPro"/>
</dbReference>
<dbReference type="STRING" id="145388.A0A0D2M805"/>
<organism evidence="5 6">
    <name type="scientific">Monoraphidium neglectum</name>
    <dbReference type="NCBI Taxonomy" id="145388"/>
    <lineage>
        <taxon>Eukaryota</taxon>
        <taxon>Viridiplantae</taxon>
        <taxon>Chlorophyta</taxon>
        <taxon>core chlorophytes</taxon>
        <taxon>Chlorophyceae</taxon>
        <taxon>CS clade</taxon>
        <taxon>Sphaeropleales</taxon>
        <taxon>Selenastraceae</taxon>
        <taxon>Monoraphidium</taxon>
    </lineage>
</organism>
<dbReference type="SUPFAM" id="SSF52490">
    <property type="entry name" value="Tubulin nucleotide-binding domain-like"/>
    <property type="match status" value="1"/>
</dbReference>
<dbReference type="GO" id="GO:0005737">
    <property type="term" value="C:cytoplasm"/>
    <property type="evidence" value="ECO:0007669"/>
    <property type="project" value="TreeGrafter"/>
</dbReference>
<feature type="compositionally biased region" description="Low complexity" evidence="3">
    <location>
        <begin position="480"/>
        <end position="501"/>
    </location>
</feature>
<dbReference type="InterPro" id="IPR003008">
    <property type="entry name" value="Tubulin_FtsZ_GTPase"/>
</dbReference>
<dbReference type="InterPro" id="IPR045061">
    <property type="entry name" value="FtsZ/CetZ"/>
</dbReference>
<dbReference type="PANTHER" id="PTHR30314:SF31">
    <property type="entry name" value="TUBULIN_FTSZ DOMAIN CONTAINING PROTEIN"/>
    <property type="match status" value="1"/>
</dbReference>
<dbReference type="KEGG" id="mng:MNEG_8484"/>
<evidence type="ECO:0000313" key="5">
    <source>
        <dbReference type="EMBL" id="KIY99479.1"/>
    </source>
</evidence>